<feature type="transmembrane region" description="Helical" evidence="7">
    <location>
        <begin position="203"/>
        <end position="224"/>
    </location>
</feature>
<dbReference type="GO" id="GO:0042884">
    <property type="term" value="P:microcin transport"/>
    <property type="evidence" value="ECO:0007669"/>
    <property type="project" value="TreeGrafter"/>
</dbReference>
<keyword evidence="2 7" id="KW-0813">Transport</keyword>
<dbReference type="AlphaFoldDB" id="A0A0E2E1V1"/>
<dbReference type="PROSITE" id="PS50928">
    <property type="entry name" value="ABC_TM1"/>
    <property type="match status" value="1"/>
</dbReference>
<dbReference type="InterPro" id="IPR000515">
    <property type="entry name" value="MetI-like"/>
</dbReference>
<accession>A0A0E2E1V1</accession>
<dbReference type="Gene3D" id="1.10.3720.10">
    <property type="entry name" value="MetI-like"/>
    <property type="match status" value="1"/>
</dbReference>
<dbReference type="RefSeq" id="WP_002670414.1">
    <property type="nucleotide sequence ID" value="NZ_CM001795.1"/>
</dbReference>
<dbReference type="Proteomes" id="UP000011705">
    <property type="component" value="Chromosome"/>
</dbReference>
<dbReference type="HOGENOM" id="CLU_036879_1_1_12"/>
<dbReference type="PANTHER" id="PTHR30465">
    <property type="entry name" value="INNER MEMBRANE ABC TRANSPORTER"/>
    <property type="match status" value="1"/>
</dbReference>
<keyword evidence="5 7" id="KW-1133">Transmembrane helix</keyword>
<dbReference type="CDD" id="cd06261">
    <property type="entry name" value="TM_PBP2"/>
    <property type="match status" value="1"/>
</dbReference>
<evidence type="ECO:0000256" key="4">
    <source>
        <dbReference type="ARBA" id="ARBA00022692"/>
    </source>
</evidence>
<dbReference type="PANTHER" id="PTHR30465:SF66">
    <property type="entry name" value="INNER MEMBRANE ABC TRANSPORTER PERMEASE PROTEIN YEJB"/>
    <property type="match status" value="1"/>
</dbReference>
<comment type="similarity">
    <text evidence="7">Belongs to the binding-protein-dependent transport system permease family.</text>
</comment>
<evidence type="ECO:0000256" key="6">
    <source>
        <dbReference type="ARBA" id="ARBA00023136"/>
    </source>
</evidence>
<feature type="transmembrane region" description="Helical" evidence="7">
    <location>
        <begin position="306"/>
        <end position="329"/>
    </location>
</feature>
<keyword evidence="6 7" id="KW-0472">Membrane</keyword>
<dbReference type="InterPro" id="IPR035906">
    <property type="entry name" value="MetI-like_sf"/>
</dbReference>
<evidence type="ECO:0000256" key="5">
    <source>
        <dbReference type="ARBA" id="ARBA00022989"/>
    </source>
</evidence>
<evidence type="ECO:0000313" key="9">
    <source>
        <dbReference type="EMBL" id="EMB30673.1"/>
    </source>
</evidence>
<comment type="subcellular location">
    <subcellularLocation>
        <location evidence="1 7">Cell membrane</location>
        <topology evidence="1 7">Multi-pass membrane protein</topology>
    </subcellularLocation>
</comment>
<dbReference type="GO" id="GO:0005886">
    <property type="term" value="C:plasma membrane"/>
    <property type="evidence" value="ECO:0007669"/>
    <property type="project" value="UniProtKB-SubCell"/>
</dbReference>
<feature type="transmembrane region" description="Helical" evidence="7">
    <location>
        <begin position="261"/>
        <end position="286"/>
    </location>
</feature>
<feature type="transmembrane region" description="Helical" evidence="7">
    <location>
        <begin position="115"/>
        <end position="136"/>
    </location>
</feature>
<dbReference type="GO" id="GO:0055085">
    <property type="term" value="P:transmembrane transport"/>
    <property type="evidence" value="ECO:0007669"/>
    <property type="project" value="InterPro"/>
</dbReference>
<keyword evidence="4 7" id="KW-0812">Transmembrane</keyword>
<evidence type="ECO:0000256" key="2">
    <source>
        <dbReference type="ARBA" id="ARBA00022448"/>
    </source>
</evidence>
<evidence type="ECO:0000256" key="3">
    <source>
        <dbReference type="ARBA" id="ARBA00022475"/>
    </source>
</evidence>
<gene>
    <name evidence="9" type="ORF">HMPREF9726_02358</name>
</gene>
<comment type="caution">
    <text evidence="9">The sequence shown here is derived from an EMBL/GenBank/DDBJ whole genome shotgun (WGS) entry which is preliminary data.</text>
</comment>
<evidence type="ECO:0000256" key="7">
    <source>
        <dbReference type="RuleBase" id="RU363032"/>
    </source>
</evidence>
<feature type="transmembrane region" description="Helical" evidence="7">
    <location>
        <begin position="9"/>
        <end position="30"/>
    </location>
</feature>
<evidence type="ECO:0000256" key="1">
    <source>
        <dbReference type="ARBA" id="ARBA00004651"/>
    </source>
</evidence>
<name>A0A0E2E1V1_TREDN</name>
<feature type="transmembrane region" description="Helical" evidence="7">
    <location>
        <begin position="148"/>
        <end position="180"/>
    </location>
</feature>
<reference evidence="9" key="1">
    <citation type="submission" date="2012-01" db="EMBL/GenBank/DDBJ databases">
        <title>The Genome Sequence of Treponema denticola H-22.</title>
        <authorList>
            <consortium name="The Broad Institute Genome Sequencing Platform"/>
            <person name="Earl A."/>
            <person name="Ward D."/>
            <person name="Feldgarden M."/>
            <person name="Gevers D."/>
            <person name="Blanton J.M."/>
            <person name="Fenno C.J."/>
            <person name="Baranova O.V."/>
            <person name="Mathney J."/>
            <person name="Dewhirst F.E."/>
            <person name="Izard J."/>
            <person name="Young S.K."/>
            <person name="Zeng Q."/>
            <person name="Gargeya S."/>
            <person name="Fitzgerald M."/>
            <person name="Haas B."/>
            <person name="Abouelleil A."/>
            <person name="Alvarado L."/>
            <person name="Arachchi H.M."/>
            <person name="Berlin A."/>
            <person name="Chapman S.B."/>
            <person name="Gearin G."/>
            <person name="Goldberg J."/>
            <person name="Griggs A."/>
            <person name="Gujja S."/>
            <person name="Hansen M."/>
            <person name="Heiman D."/>
            <person name="Howarth C."/>
            <person name="Larimer J."/>
            <person name="Lui A."/>
            <person name="MacDonald P.J.P."/>
            <person name="McCowen C."/>
            <person name="Montmayeur A."/>
            <person name="Murphy C."/>
            <person name="Neiman D."/>
            <person name="Pearson M."/>
            <person name="Priest M."/>
            <person name="Roberts A."/>
            <person name="Saif S."/>
            <person name="Shea T."/>
            <person name="Sisk P."/>
            <person name="Stolte C."/>
            <person name="Sykes S."/>
            <person name="Wortman J."/>
            <person name="Nusbaum C."/>
            <person name="Birren B."/>
        </authorList>
    </citation>
    <scope>NUCLEOTIDE SEQUENCE [LARGE SCALE GENOMIC DNA]</scope>
    <source>
        <strain evidence="9">H-22</strain>
    </source>
</reference>
<organism evidence="9">
    <name type="scientific">Treponema denticola H-22</name>
    <dbReference type="NCBI Taxonomy" id="999432"/>
    <lineage>
        <taxon>Bacteria</taxon>
        <taxon>Pseudomonadati</taxon>
        <taxon>Spirochaetota</taxon>
        <taxon>Spirochaetia</taxon>
        <taxon>Spirochaetales</taxon>
        <taxon>Treponemataceae</taxon>
        <taxon>Treponema</taxon>
    </lineage>
</organism>
<dbReference type="PATRIC" id="fig|999432.5.peg.2450"/>
<dbReference type="EMBL" id="AGDV01000021">
    <property type="protein sequence ID" value="EMB30673.1"/>
    <property type="molecule type" value="Genomic_DNA"/>
</dbReference>
<protein>
    <recommendedName>
        <fullName evidence="8">ABC transmembrane type-1 domain-containing protein</fullName>
    </recommendedName>
</protein>
<dbReference type="Pfam" id="PF00528">
    <property type="entry name" value="BPD_transp_1"/>
    <property type="match status" value="1"/>
</dbReference>
<sequence length="340" mass="38007">MNNYFVRRLLLIIPTFIGITLVVFAVTRIVPGGPIERAIMQRMLAQEGKSGSSSKQDSQPLNAEALAELAAFYGFDKPWPIAYLEWMGSLLRGDMGRSTKYNDPVFQMIVSKFPISLRFGIISVILIYSICIPLGIKKALKHRSLFDNVSSVFIFIGYALPGYIVAIILLQIFAFTLPWFPSGGLYSRNYMDMNFFQKVVDNVWHMFLPMIAYVIGSFAVTTMVMKNNLMENMAADYIKTAVAKGRTFKDAMWKHAFRNSIIPIAAGLGGLITIFFSGAFLIEKIFNINGMGLLSFRAIVDRDYPVVLGSLVMTSLLSLIGNILSDFILSVVDPRIRLGE</sequence>
<keyword evidence="3" id="KW-1003">Cell membrane</keyword>
<proteinExistence type="inferred from homology"/>
<evidence type="ECO:0000259" key="8">
    <source>
        <dbReference type="PROSITE" id="PS50928"/>
    </source>
</evidence>
<dbReference type="SUPFAM" id="SSF161098">
    <property type="entry name" value="MetI-like"/>
    <property type="match status" value="1"/>
</dbReference>
<feature type="domain" description="ABC transmembrane type-1" evidence="8">
    <location>
        <begin position="113"/>
        <end position="325"/>
    </location>
</feature>